<dbReference type="Proteomes" id="UP001078443">
    <property type="component" value="Unassembled WGS sequence"/>
</dbReference>
<protein>
    <submittedName>
        <fullName evidence="2">CPC_1213 family protein</fullName>
    </submittedName>
</protein>
<dbReference type="InterPro" id="IPR053788">
    <property type="entry name" value="CPC_1213-like"/>
</dbReference>
<evidence type="ECO:0000313" key="3">
    <source>
        <dbReference type="Proteomes" id="UP001078443"/>
    </source>
</evidence>
<name>A0ABT4D0P0_9CLOT</name>
<dbReference type="EMBL" id="JAPQER010000004">
    <property type="protein sequence ID" value="MCY6484804.1"/>
    <property type="molecule type" value="Genomic_DNA"/>
</dbReference>
<organism evidence="2 3">
    <name type="scientific">Clostridium aestuarii</name>
    <dbReference type="NCBI Taxonomy" id="338193"/>
    <lineage>
        <taxon>Bacteria</taxon>
        <taxon>Bacillati</taxon>
        <taxon>Bacillota</taxon>
        <taxon>Clostridia</taxon>
        <taxon>Eubacteriales</taxon>
        <taxon>Clostridiaceae</taxon>
        <taxon>Clostridium</taxon>
    </lineage>
</organism>
<proteinExistence type="predicted"/>
<keyword evidence="3" id="KW-1185">Reference proteome</keyword>
<accession>A0ABT4D0P0</accession>
<dbReference type="RefSeq" id="WP_268041126.1">
    <property type="nucleotide sequence ID" value="NZ_JAPQER010000004.1"/>
</dbReference>
<reference evidence="2" key="1">
    <citation type="submission" date="2022-12" db="EMBL/GenBank/DDBJ databases">
        <authorList>
            <person name="Wang J."/>
        </authorList>
    </citation>
    <scope>NUCLEOTIDE SEQUENCE</scope>
    <source>
        <strain evidence="2">HY-45-18</strain>
    </source>
</reference>
<feature type="region of interest" description="Disordered" evidence="1">
    <location>
        <begin position="1"/>
        <end position="42"/>
    </location>
</feature>
<sequence length="55" mass="6302">MSKNNLKNKMKNTKNNQKHDGRFKKNNIKHGQAESARSVFGSRGETEIDDLLDID</sequence>
<feature type="compositionally biased region" description="Basic residues" evidence="1">
    <location>
        <begin position="1"/>
        <end position="12"/>
    </location>
</feature>
<gene>
    <name evidence="2" type="ORF">OW763_10675</name>
</gene>
<comment type="caution">
    <text evidence="2">The sequence shown here is derived from an EMBL/GenBank/DDBJ whole genome shotgun (WGS) entry which is preliminary data.</text>
</comment>
<dbReference type="NCBIfam" id="NF040908">
    <property type="entry name" value="CPC_1213_fam"/>
    <property type="match status" value="1"/>
</dbReference>
<evidence type="ECO:0000256" key="1">
    <source>
        <dbReference type="SAM" id="MobiDB-lite"/>
    </source>
</evidence>
<evidence type="ECO:0000313" key="2">
    <source>
        <dbReference type="EMBL" id="MCY6484804.1"/>
    </source>
</evidence>